<dbReference type="RefSeq" id="XP_002584689.1">
    <property type="nucleotide sequence ID" value="XM_002584643.1"/>
</dbReference>
<protein>
    <recommendedName>
        <fullName evidence="3">Methyltransferase tdiE</fullName>
    </recommendedName>
</protein>
<evidence type="ECO:0000313" key="2">
    <source>
        <dbReference type="Proteomes" id="UP000002058"/>
    </source>
</evidence>
<evidence type="ECO:0000313" key="1">
    <source>
        <dbReference type="EMBL" id="EEP80536.1"/>
    </source>
</evidence>
<dbReference type="EMBL" id="CH476617">
    <property type="protein sequence ID" value="EEP80536.1"/>
    <property type="molecule type" value="Genomic_DNA"/>
</dbReference>
<organism evidence="1 2">
    <name type="scientific">Uncinocarpus reesii (strain UAMH 1704)</name>
    <dbReference type="NCBI Taxonomy" id="336963"/>
    <lineage>
        <taxon>Eukaryota</taxon>
        <taxon>Fungi</taxon>
        <taxon>Dikarya</taxon>
        <taxon>Ascomycota</taxon>
        <taxon>Pezizomycotina</taxon>
        <taxon>Eurotiomycetes</taxon>
        <taxon>Eurotiomycetidae</taxon>
        <taxon>Onygenales</taxon>
        <taxon>Onygenaceae</taxon>
        <taxon>Uncinocarpus</taxon>
    </lineage>
</organism>
<gene>
    <name evidence="1" type="ORF">UREG_05378</name>
</gene>
<name>C4JSD9_UNCRE</name>
<proteinExistence type="predicted"/>
<keyword evidence="2" id="KW-1185">Reference proteome</keyword>
<evidence type="ECO:0008006" key="3">
    <source>
        <dbReference type="Google" id="ProtNLM"/>
    </source>
</evidence>
<reference evidence="2" key="1">
    <citation type="journal article" date="2009" name="Genome Res.">
        <title>Comparative genomic analyses of the human fungal pathogens Coccidioides and their relatives.</title>
        <authorList>
            <person name="Sharpton T.J."/>
            <person name="Stajich J.E."/>
            <person name="Rounsley S.D."/>
            <person name="Gardner M.J."/>
            <person name="Wortman J.R."/>
            <person name="Jordar V.S."/>
            <person name="Maiti R."/>
            <person name="Kodira C.D."/>
            <person name="Neafsey D.E."/>
            <person name="Zeng Q."/>
            <person name="Hung C.-Y."/>
            <person name="McMahan C."/>
            <person name="Muszewska A."/>
            <person name="Grynberg M."/>
            <person name="Mandel M.A."/>
            <person name="Kellner E.M."/>
            <person name="Barker B.M."/>
            <person name="Galgiani J.N."/>
            <person name="Orbach M.J."/>
            <person name="Kirkland T.N."/>
            <person name="Cole G.T."/>
            <person name="Henn M.R."/>
            <person name="Birren B.W."/>
            <person name="Taylor J.W."/>
        </authorList>
    </citation>
    <scope>NUCLEOTIDE SEQUENCE [LARGE SCALE GENOMIC DNA]</scope>
    <source>
        <strain evidence="2">UAMH 1704</strain>
    </source>
</reference>
<dbReference type="InterPro" id="IPR029063">
    <property type="entry name" value="SAM-dependent_MTases_sf"/>
</dbReference>
<sequence>MGIAHYVPRNVTFAIDDAEADWHFHQKFDYIHGRLLMGSLNLKPGGYIEVQDIRLPFGCDDGTVRPNSTILQWIHLLIYACDVLERPIDVAKDHKRRMEEAGFVDVVEVVQKWPMNNWPKDPVMKEMGMWNLVNMLEGMHAATMAPFTRGLAWSPQEVELLLVALRRDVKDTSMHIYWPVYFVYGRKPLNAED</sequence>
<dbReference type="SUPFAM" id="SSF53335">
    <property type="entry name" value="S-adenosyl-L-methionine-dependent methyltransferases"/>
    <property type="match status" value="1"/>
</dbReference>
<dbReference type="InParanoid" id="C4JSD9"/>
<accession>C4JSD9</accession>
<dbReference type="VEuPathDB" id="FungiDB:UREG_05378"/>
<dbReference type="HOGENOM" id="CLU_010595_2_4_1"/>
<dbReference type="AlphaFoldDB" id="C4JSD9"/>
<dbReference type="Proteomes" id="UP000002058">
    <property type="component" value="Unassembled WGS sequence"/>
</dbReference>
<dbReference type="OrthoDB" id="2013972at2759"/>
<dbReference type="KEGG" id="ure:UREG_05378"/>
<dbReference type="GeneID" id="8440559"/>
<dbReference type="eggNOG" id="ENOG502QSKG">
    <property type="taxonomic scope" value="Eukaryota"/>
</dbReference>
<dbReference type="OMA" id="WHCAVEE"/>